<accession>A0AAV2VSD5</accession>
<organism evidence="1 2">
    <name type="scientific">Vibrio nigripulchritudo SOn1</name>
    <dbReference type="NCBI Taxonomy" id="1238450"/>
    <lineage>
        <taxon>Bacteria</taxon>
        <taxon>Pseudomonadati</taxon>
        <taxon>Pseudomonadota</taxon>
        <taxon>Gammaproteobacteria</taxon>
        <taxon>Vibrionales</taxon>
        <taxon>Vibrionaceae</taxon>
        <taxon>Vibrio</taxon>
    </lineage>
</organism>
<evidence type="ECO:0000313" key="2">
    <source>
        <dbReference type="Proteomes" id="UP000018211"/>
    </source>
</evidence>
<dbReference type="AlphaFoldDB" id="A0AAV2VSD5"/>
<dbReference type="Proteomes" id="UP000018211">
    <property type="component" value="Unassembled WGS sequence"/>
</dbReference>
<proteinExistence type="predicted"/>
<gene>
    <name evidence="1" type="ORF">VIBNISOn1_30051</name>
</gene>
<dbReference type="EMBL" id="CAOF01000120">
    <property type="protein sequence ID" value="CCO47360.1"/>
    <property type="molecule type" value="Genomic_DNA"/>
</dbReference>
<sequence length="71" mass="8689">MFHKTIFTYQKWAWTVFKRHWLMNNEWKMKKGLNDGHEKGSARDPVFGQGNLWFGRKHERSRIFRAYARCA</sequence>
<comment type="caution">
    <text evidence="1">The sequence shown here is derived from an EMBL/GenBank/DDBJ whole genome shotgun (WGS) entry which is preliminary data.</text>
</comment>
<evidence type="ECO:0000313" key="1">
    <source>
        <dbReference type="EMBL" id="CCO47360.1"/>
    </source>
</evidence>
<name>A0AAV2VSD5_9VIBR</name>
<reference evidence="1 2" key="1">
    <citation type="journal article" date="2013" name="ISME J.">
        <title>Comparative genomics of pathogenic lineages of Vibrio nigripulchritudo identifies virulence-associated traits.</title>
        <authorList>
            <person name="Goudenege D."/>
            <person name="Labreuche Y."/>
            <person name="Krin E."/>
            <person name="Ansquer D."/>
            <person name="Mangenot S."/>
            <person name="Calteau A."/>
            <person name="Medigue C."/>
            <person name="Mazel D."/>
            <person name="Polz M.F."/>
            <person name="Le Roux F."/>
        </authorList>
    </citation>
    <scope>NUCLEOTIDE SEQUENCE [LARGE SCALE GENOMIC DNA]</scope>
    <source>
        <strain evidence="1 2">SOn1</strain>
    </source>
</reference>
<protein>
    <submittedName>
        <fullName evidence="1">Uncharacterized protein</fullName>
    </submittedName>
</protein>